<evidence type="ECO:0000256" key="1">
    <source>
        <dbReference type="SAM" id="Coils"/>
    </source>
</evidence>
<evidence type="ECO:0000256" key="2">
    <source>
        <dbReference type="SAM" id="Phobius"/>
    </source>
</evidence>
<keyword evidence="2" id="KW-1133">Transmembrane helix</keyword>
<evidence type="ECO:0000313" key="3">
    <source>
        <dbReference type="EMBL" id="SVC22102.1"/>
    </source>
</evidence>
<accession>A0A382KFG7</accession>
<reference evidence="3" key="1">
    <citation type="submission" date="2018-05" db="EMBL/GenBank/DDBJ databases">
        <authorList>
            <person name="Lanie J.A."/>
            <person name="Ng W.-L."/>
            <person name="Kazmierczak K.M."/>
            <person name="Andrzejewski T.M."/>
            <person name="Davidsen T.M."/>
            <person name="Wayne K.J."/>
            <person name="Tettelin H."/>
            <person name="Glass J.I."/>
            <person name="Rusch D."/>
            <person name="Podicherti R."/>
            <person name="Tsui H.-C.T."/>
            <person name="Winkler M.E."/>
        </authorList>
    </citation>
    <scope>NUCLEOTIDE SEQUENCE</scope>
</reference>
<keyword evidence="2" id="KW-0472">Membrane</keyword>
<feature type="transmembrane region" description="Helical" evidence="2">
    <location>
        <begin position="23"/>
        <end position="43"/>
    </location>
</feature>
<dbReference type="InterPro" id="IPR046703">
    <property type="entry name" value="DUF6776"/>
</dbReference>
<keyword evidence="1" id="KW-0175">Coiled coil</keyword>
<proteinExistence type="predicted"/>
<keyword evidence="2" id="KW-0812">Transmembrane</keyword>
<gene>
    <name evidence="3" type="ORF">METZ01_LOCUS274956</name>
</gene>
<protein>
    <submittedName>
        <fullName evidence="3">Uncharacterized protein</fullName>
    </submittedName>
</protein>
<sequence>MSYAHGMSSPKLVIRSHAPHYKVLLWVLATVAMIGTGFGLYVAGQSRAGFNRIQAARQLDALRKEFSEQEAENHALRAKIAMLDTGAKIDSEAYRRVETALVDLQTKILDQQGDIAFYRGIVSPDDTADLRIQNFSMSRAIGPRTFNMQLVLAQAFRSGRQVAGHVELNV</sequence>
<feature type="coiled-coil region" evidence="1">
    <location>
        <begin position="52"/>
        <end position="79"/>
    </location>
</feature>
<dbReference type="EMBL" id="UINC01079771">
    <property type="protein sequence ID" value="SVC22102.1"/>
    <property type="molecule type" value="Genomic_DNA"/>
</dbReference>
<organism evidence="3">
    <name type="scientific">marine metagenome</name>
    <dbReference type="NCBI Taxonomy" id="408172"/>
    <lineage>
        <taxon>unclassified sequences</taxon>
        <taxon>metagenomes</taxon>
        <taxon>ecological metagenomes</taxon>
    </lineage>
</organism>
<dbReference type="Pfam" id="PF20567">
    <property type="entry name" value="DUF6776"/>
    <property type="match status" value="1"/>
</dbReference>
<name>A0A382KFG7_9ZZZZ</name>
<feature type="non-terminal residue" evidence="3">
    <location>
        <position position="170"/>
    </location>
</feature>
<dbReference type="AlphaFoldDB" id="A0A382KFG7"/>